<protein>
    <submittedName>
        <fullName evidence="2">Uncharacterized protein</fullName>
    </submittedName>
</protein>
<dbReference type="AlphaFoldDB" id="A0AAV7MKZ3"/>
<feature type="compositionally biased region" description="Basic and acidic residues" evidence="1">
    <location>
        <begin position="71"/>
        <end position="96"/>
    </location>
</feature>
<dbReference type="EMBL" id="JANPWB010000013">
    <property type="protein sequence ID" value="KAJ1103052.1"/>
    <property type="molecule type" value="Genomic_DNA"/>
</dbReference>
<dbReference type="Proteomes" id="UP001066276">
    <property type="component" value="Chromosome 9"/>
</dbReference>
<evidence type="ECO:0000313" key="3">
    <source>
        <dbReference type="Proteomes" id="UP001066276"/>
    </source>
</evidence>
<proteinExistence type="predicted"/>
<keyword evidence="3" id="KW-1185">Reference proteome</keyword>
<feature type="compositionally biased region" description="Basic and acidic residues" evidence="1">
    <location>
        <begin position="53"/>
        <end position="63"/>
    </location>
</feature>
<comment type="caution">
    <text evidence="2">The sequence shown here is derived from an EMBL/GenBank/DDBJ whole genome shotgun (WGS) entry which is preliminary data.</text>
</comment>
<name>A0AAV7MKZ3_PLEWA</name>
<sequence>MSRGRHYGEQPRLYGLTGESTSALAPGHTLLELARPGREKGKQDPGLETVMESQEREPRKRLEAGAPGRAPEVKGPHEESSQAITGRRDRGGDKEGPALTPTQPQK</sequence>
<feature type="region of interest" description="Disordered" evidence="1">
    <location>
        <begin position="1"/>
        <end position="106"/>
    </location>
</feature>
<evidence type="ECO:0000256" key="1">
    <source>
        <dbReference type="SAM" id="MobiDB-lite"/>
    </source>
</evidence>
<feature type="compositionally biased region" description="Basic and acidic residues" evidence="1">
    <location>
        <begin position="35"/>
        <end position="45"/>
    </location>
</feature>
<accession>A0AAV7MKZ3</accession>
<evidence type="ECO:0000313" key="2">
    <source>
        <dbReference type="EMBL" id="KAJ1103052.1"/>
    </source>
</evidence>
<reference evidence="2" key="1">
    <citation type="journal article" date="2022" name="bioRxiv">
        <title>Sequencing and chromosome-scale assembly of the giantPleurodeles waltlgenome.</title>
        <authorList>
            <person name="Brown T."/>
            <person name="Elewa A."/>
            <person name="Iarovenko S."/>
            <person name="Subramanian E."/>
            <person name="Araus A.J."/>
            <person name="Petzold A."/>
            <person name="Susuki M."/>
            <person name="Suzuki K.-i.T."/>
            <person name="Hayashi T."/>
            <person name="Toyoda A."/>
            <person name="Oliveira C."/>
            <person name="Osipova E."/>
            <person name="Leigh N.D."/>
            <person name="Simon A."/>
            <person name="Yun M.H."/>
        </authorList>
    </citation>
    <scope>NUCLEOTIDE SEQUENCE</scope>
    <source>
        <strain evidence="2">20211129_DDA</strain>
        <tissue evidence="2">Liver</tissue>
    </source>
</reference>
<organism evidence="2 3">
    <name type="scientific">Pleurodeles waltl</name>
    <name type="common">Iberian ribbed newt</name>
    <dbReference type="NCBI Taxonomy" id="8319"/>
    <lineage>
        <taxon>Eukaryota</taxon>
        <taxon>Metazoa</taxon>
        <taxon>Chordata</taxon>
        <taxon>Craniata</taxon>
        <taxon>Vertebrata</taxon>
        <taxon>Euteleostomi</taxon>
        <taxon>Amphibia</taxon>
        <taxon>Batrachia</taxon>
        <taxon>Caudata</taxon>
        <taxon>Salamandroidea</taxon>
        <taxon>Salamandridae</taxon>
        <taxon>Pleurodelinae</taxon>
        <taxon>Pleurodeles</taxon>
    </lineage>
</organism>
<gene>
    <name evidence="2" type="ORF">NDU88_000480</name>
</gene>